<keyword evidence="4" id="KW-1185">Reference proteome</keyword>
<comment type="caution">
    <text evidence="3">The sequence shown here is derived from an EMBL/GenBank/DDBJ whole genome shotgun (WGS) entry which is preliminary data.</text>
</comment>
<feature type="transmembrane region" description="Helical" evidence="2">
    <location>
        <begin position="130"/>
        <end position="149"/>
    </location>
</feature>
<sequence>MSDPLPRPRSYWDTEPGSGLGGPADPGGLGDPGAFGAPGSGPGRPGADPAPFPRGPVPAGPPPGAGALLGAPPPGYGPGYAPAAGGGLPPPTPRTSEYTGPPARVGAAVAGLLCALATLAFPLLFVLLGFPLLVLLVNVPGIAYGILALTRTSEPMEVERCIRYMWGCTFVYVALMCVILAAAVMVLLSLL</sequence>
<evidence type="ECO:0000313" key="4">
    <source>
        <dbReference type="Proteomes" id="UP001140076"/>
    </source>
</evidence>
<dbReference type="RefSeq" id="WP_270073884.1">
    <property type="nucleotide sequence ID" value="NZ_JAJAQC010000039.1"/>
</dbReference>
<feature type="compositionally biased region" description="Gly residues" evidence="1">
    <location>
        <begin position="18"/>
        <end position="44"/>
    </location>
</feature>
<feature type="transmembrane region" description="Helical" evidence="2">
    <location>
        <begin position="170"/>
        <end position="190"/>
    </location>
</feature>
<accession>A0A9X3NQW7</accession>
<reference evidence="3" key="1">
    <citation type="submission" date="2021-10" db="EMBL/GenBank/DDBJ databases">
        <title>Streptomonospora sp. nov., isolated from mangrove soil.</title>
        <authorList>
            <person name="Chen X."/>
            <person name="Ge X."/>
            <person name="Liu W."/>
        </authorList>
    </citation>
    <scope>NUCLEOTIDE SEQUENCE</scope>
    <source>
        <strain evidence="3">S1-112</strain>
    </source>
</reference>
<name>A0A9X3NQW7_9ACTN</name>
<feature type="region of interest" description="Disordered" evidence="1">
    <location>
        <begin position="1"/>
        <end position="71"/>
    </location>
</feature>
<feature type="region of interest" description="Disordered" evidence="1">
    <location>
        <begin position="80"/>
        <end position="99"/>
    </location>
</feature>
<keyword evidence="2" id="KW-0472">Membrane</keyword>
<dbReference type="Proteomes" id="UP001140076">
    <property type="component" value="Unassembled WGS sequence"/>
</dbReference>
<dbReference type="AlphaFoldDB" id="A0A9X3NQW7"/>
<proteinExistence type="predicted"/>
<evidence type="ECO:0000313" key="3">
    <source>
        <dbReference type="EMBL" id="MDA0566626.1"/>
    </source>
</evidence>
<evidence type="ECO:0000256" key="2">
    <source>
        <dbReference type="SAM" id="Phobius"/>
    </source>
</evidence>
<keyword evidence="2" id="KW-0812">Transmembrane</keyword>
<protein>
    <submittedName>
        <fullName evidence="3">Uncharacterized protein</fullName>
    </submittedName>
</protein>
<keyword evidence="2" id="KW-1133">Transmembrane helix</keyword>
<dbReference type="EMBL" id="JAJAQC010000039">
    <property type="protein sequence ID" value="MDA0566626.1"/>
    <property type="molecule type" value="Genomic_DNA"/>
</dbReference>
<organism evidence="3 4">
    <name type="scientific">Streptomonospora mangrovi</name>
    <dbReference type="NCBI Taxonomy" id="2883123"/>
    <lineage>
        <taxon>Bacteria</taxon>
        <taxon>Bacillati</taxon>
        <taxon>Actinomycetota</taxon>
        <taxon>Actinomycetes</taxon>
        <taxon>Streptosporangiales</taxon>
        <taxon>Nocardiopsidaceae</taxon>
        <taxon>Streptomonospora</taxon>
    </lineage>
</organism>
<evidence type="ECO:0000256" key="1">
    <source>
        <dbReference type="SAM" id="MobiDB-lite"/>
    </source>
</evidence>
<feature type="compositionally biased region" description="Pro residues" evidence="1">
    <location>
        <begin position="48"/>
        <end position="64"/>
    </location>
</feature>
<gene>
    <name evidence="3" type="ORF">LG943_20255</name>
</gene>